<dbReference type="PROSITE" id="PS50294">
    <property type="entry name" value="WD_REPEATS_REGION"/>
    <property type="match status" value="1"/>
</dbReference>
<accession>S4RVF3</accession>
<keyword evidence="4 10" id="KW-0963">Cytoplasm</keyword>
<dbReference type="FunFam" id="2.130.10.10:FF:000030">
    <property type="entry name" value="Actin-related protein 2/3 complex subunit"/>
    <property type="match status" value="1"/>
</dbReference>
<dbReference type="GO" id="GO:0034314">
    <property type="term" value="P:Arp2/3 complex-mediated actin nucleation"/>
    <property type="evidence" value="ECO:0007669"/>
    <property type="project" value="UniProtKB-UniRule"/>
</dbReference>
<keyword evidence="6" id="KW-0677">Repeat</keyword>
<dbReference type="GO" id="GO:0005634">
    <property type="term" value="C:nucleus"/>
    <property type="evidence" value="ECO:0007669"/>
    <property type="project" value="UniProtKB-SubCell"/>
</dbReference>
<proteinExistence type="inferred from homology"/>
<evidence type="ECO:0000256" key="7">
    <source>
        <dbReference type="ARBA" id="ARBA00023203"/>
    </source>
</evidence>
<dbReference type="GO" id="GO:0051015">
    <property type="term" value="F:actin filament binding"/>
    <property type="evidence" value="ECO:0007669"/>
    <property type="project" value="TreeGrafter"/>
</dbReference>
<dbReference type="InterPro" id="IPR015943">
    <property type="entry name" value="WD40/YVTN_repeat-like_dom_sf"/>
</dbReference>
<organism evidence="12">
    <name type="scientific">Petromyzon marinus</name>
    <name type="common">Sea lamprey</name>
    <dbReference type="NCBI Taxonomy" id="7757"/>
    <lineage>
        <taxon>Eukaryota</taxon>
        <taxon>Metazoa</taxon>
        <taxon>Chordata</taxon>
        <taxon>Craniata</taxon>
        <taxon>Vertebrata</taxon>
        <taxon>Cyclostomata</taxon>
        <taxon>Hyperoartia</taxon>
        <taxon>Petromyzontiformes</taxon>
        <taxon>Petromyzontidae</taxon>
        <taxon>Petromyzon</taxon>
    </lineage>
</organism>
<comment type="subcellular location">
    <subcellularLocation>
        <location evidence="2">Cytoplasm</location>
        <location evidence="2">Cytoskeleton</location>
    </subcellularLocation>
    <subcellularLocation>
        <location evidence="1">Nucleus</location>
    </subcellularLocation>
</comment>
<sequence>MSLCSLQLEPITCYAWNGDRSQVALSPNNESVHIYQRSSGSGWIKVDELAEHSGRVTGIDWAPGTDRIVTCGSDRNAYVWTRRGAQQQQQGSAPAAGVTSGWGPTLVLLRFNRAATCVRWSPREDKFAVGSGARLVSVCYFEKDNNWWVSKHIKKPISSTVLSLDWHPNNVLLAAGSCDFKCRVFSAYVKEVDEKPAPTPWGSRMPFGELMAELTGSHSAGGWVHGLCFSQDGNRLAWVAHDSTVCLADPRLDKDAPVGVLKTDFLPLLTITFISDNSLVAAGHDCYPVLLTSEASGALRVAGKLDRGRQGATKNLSARDMFRTKGKKASAEEGDSAWTVTDKLNEESLKQLSVLEGDKAKCRVLCSSGMDGSFVIWNLEVMTLCQKSRAAS</sequence>
<dbReference type="Pfam" id="PF00400">
    <property type="entry name" value="WD40"/>
    <property type="match status" value="3"/>
</dbReference>
<evidence type="ECO:0000256" key="9">
    <source>
        <dbReference type="ARBA" id="ARBA00023242"/>
    </source>
</evidence>
<evidence type="ECO:0000313" key="12">
    <source>
        <dbReference type="Ensembl" id="ENSPMAP00000009193.1"/>
    </source>
</evidence>
<keyword evidence="7 10" id="KW-0009">Actin-binding</keyword>
<dbReference type="STRING" id="7757.ENSPMAP00000009193"/>
<dbReference type="SMART" id="SM00320">
    <property type="entry name" value="WD40"/>
    <property type="match status" value="5"/>
</dbReference>
<evidence type="ECO:0000256" key="11">
    <source>
        <dbReference type="PROSITE-ProRule" id="PRU00221"/>
    </source>
</evidence>
<evidence type="ECO:0000256" key="3">
    <source>
        <dbReference type="ARBA" id="ARBA00006260"/>
    </source>
</evidence>
<evidence type="ECO:0000256" key="2">
    <source>
        <dbReference type="ARBA" id="ARBA00004245"/>
    </source>
</evidence>
<keyword evidence="9" id="KW-0539">Nucleus</keyword>
<dbReference type="PIRSF" id="PIRSF038093">
    <property type="entry name" value="ARP2/3_su1"/>
    <property type="match status" value="1"/>
</dbReference>
<dbReference type="Gene3D" id="2.130.10.10">
    <property type="entry name" value="YVTN repeat-like/Quinoprotein amine dehydrogenase"/>
    <property type="match status" value="1"/>
</dbReference>
<comment type="similarity">
    <text evidence="3 10">Belongs to the WD repeat ARPC1 family.</text>
</comment>
<dbReference type="Ensembl" id="ENSPMAT00000009233.1">
    <property type="protein sequence ID" value="ENSPMAP00000009193.1"/>
    <property type="gene ID" value="ENSPMAG00000008323.1"/>
</dbReference>
<dbReference type="HOGENOM" id="CLU_034396_1_0_1"/>
<keyword evidence="8 10" id="KW-0206">Cytoskeleton</keyword>
<name>S4RVF3_PETMA</name>
<dbReference type="PROSITE" id="PS50082">
    <property type="entry name" value="WD_REPEATS_2"/>
    <property type="match status" value="1"/>
</dbReference>
<protein>
    <recommendedName>
        <fullName evidence="10">Actin-related protein 2/3 complex subunit</fullName>
    </recommendedName>
</protein>
<reference evidence="12" key="1">
    <citation type="submission" date="2025-08" db="UniProtKB">
        <authorList>
            <consortium name="Ensembl"/>
        </authorList>
    </citation>
    <scope>IDENTIFICATION</scope>
</reference>
<comment type="function">
    <text evidence="10">Functions as component of the Arp2/3 complex which is involved in regulation of actin polymerization and together with an activating nucleation-promoting factor (NPF) mediates the formation of branched actin networks.</text>
</comment>
<dbReference type="InterPro" id="IPR001680">
    <property type="entry name" value="WD40_rpt"/>
</dbReference>
<feature type="repeat" description="WD" evidence="11">
    <location>
        <begin position="49"/>
        <end position="90"/>
    </location>
</feature>
<dbReference type="PANTHER" id="PTHR10709:SF2">
    <property type="entry name" value="ACTIN-RELATED PROTEIN 2_3 COMPLEX SUBUNIT"/>
    <property type="match status" value="1"/>
</dbReference>
<evidence type="ECO:0000256" key="8">
    <source>
        <dbReference type="ARBA" id="ARBA00023212"/>
    </source>
</evidence>
<evidence type="ECO:0000256" key="6">
    <source>
        <dbReference type="ARBA" id="ARBA00022737"/>
    </source>
</evidence>
<keyword evidence="5 11" id="KW-0853">WD repeat</keyword>
<reference evidence="12" key="2">
    <citation type="submission" date="2025-09" db="UniProtKB">
        <authorList>
            <consortium name="Ensembl"/>
        </authorList>
    </citation>
    <scope>IDENTIFICATION</scope>
</reference>
<evidence type="ECO:0000256" key="4">
    <source>
        <dbReference type="ARBA" id="ARBA00022490"/>
    </source>
</evidence>
<evidence type="ECO:0000256" key="10">
    <source>
        <dbReference type="PIRNR" id="PIRNR038093"/>
    </source>
</evidence>
<evidence type="ECO:0000256" key="5">
    <source>
        <dbReference type="ARBA" id="ARBA00022574"/>
    </source>
</evidence>
<dbReference type="SUPFAM" id="SSF50978">
    <property type="entry name" value="WD40 repeat-like"/>
    <property type="match status" value="1"/>
</dbReference>
<dbReference type="GeneTree" id="ENSGT00950000183183"/>
<dbReference type="OMA" id="IWDVKVT"/>
<dbReference type="PANTHER" id="PTHR10709">
    <property type="entry name" value="ACTIN-RELATED PROTEIN 2/3 COMPLEX SUBUNIT 1"/>
    <property type="match status" value="1"/>
</dbReference>
<dbReference type="AlphaFoldDB" id="S4RVF3"/>
<dbReference type="GO" id="GO:0005885">
    <property type="term" value="C:Arp2/3 protein complex"/>
    <property type="evidence" value="ECO:0007669"/>
    <property type="project" value="UniProtKB-UniRule"/>
</dbReference>
<dbReference type="InterPro" id="IPR036322">
    <property type="entry name" value="WD40_repeat_dom_sf"/>
</dbReference>
<dbReference type="InterPro" id="IPR017383">
    <property type="entry name" value="ARPC1"/>
</dbReference>
<evidence type="ECO:0000256" key="1">
    <source>
        <dbReference type="ARBA" id="ARBA00004123"/>
    </source>
</evidence>